<dbReference type="GO" id="GO:0051536">
    <property type="term" value="F:iron-sulfur cluster binding"/>
    <property type="evidence" value="ECO:0007669"/>
    <property type="project" value="UniProtKB-KW"/>
</dbReference>
<dbReference type="EMBL" id="CDGJ01000124">
    <property type="protein sequence ID" value="CEJ09317.1"/>
    <property type="molecule type" value="Genomic_DNA"/>
</dbReference>
<dbReference type="SUPFAM" id="SSF54862">
    <property type="entry name" value="4Fe-4S ferredoxins"/>
    <property type="match status" value="1"/>
</dbReference>
<dbReference type="KEGG" id="aacx:DEACI_4177"/>
<dbReference type="Proteomes" id="UP001071230">
    <property type="component" value="Unassembled WGS sequence"/>
</dbReference>
<dbReference type="Gene3D" id="3.30.70.20">
    <property type="match status" value="1"/>
</dbReference>
<protein>
    <submittedName>
        <fullName evidence="6">4Fe-4S ferredoxin, iron-sulfur binding domain protein</fullName>
    </submittedName>
    <submittedName>
        <fullName evidence="5">4Fe-4S ferredoxin-type, iron-sulphur binding domain protein</fullName>
    </submittedName>
</protein>
<evidence type="ECO:0000256" key="2">
    <source>
        <dbReference type="ARBA" id="ARBA00023004"/>
    </source>
</evidence>
<dbReference type="Proteomes" id="UP000836597">
    <property type="component" value="Chromosome"/>
</dbReference>
<dbReference type="InterPro" id="IPR017896">
    <property type="entry name" value="4Fe4S_Fe-S-bd"/>
</dbReference>
<name>A0A8S0WRK0_9FIRM</name>
<dbReference type="AlphaFoldDB" id="A0A8S0WRK0"/>
<sequence>MAPKVLLNKCDGCKAEKEPLCEQICPGDLMTLGTNGKAICRDPRDCWDCMSCIKICPQGAIETRVPYQIGYHEAKLIPMMGTNRITWTCIDIEGNVERFVVKNHNEVDDDNDDDD</sequence>
<accession>A0A8S0WRK0</accession>
<dbReference type="PROSITE" id="PS51379">
    <property type="entry name" value="4FE4S_FER_2"/>
    <property type="match status" value="1"/>
</dbReference>
<dbReference type="RefSeq" id="WP_261487598.1">
    <property type="nucleotide sequence ID" value="NZ_CDGJ01000124.1"/>
</dbReference>
<evidence type="ECO:0000256" key="3">
    <source>
        <dbReference type="ARBA" id="ARBA00023014"/>
    </source>
</evidence>
<proteinExistence type="predicted"/>
<organism evidence="5">
    <name type="scientific">Acididesulfobacillus acetoxydans</name>
    <dbReference type="NCBI Taxonomy" id="1561005"/>
    <lineage>
        <taxon>Bacteria</taxon>
        <taxon>Bacillati</taxon>
        <taxon>Bacillota</taxon>
        <taxon>Clostridia</taxon>
        <taxon>Eubacteriales</taxon>
        <taxon>Peptococcaceae</taxon>
        <taxon>Acididesulfobacillus</taxon>
    </lineage>
</organism>
<feature type="domain" description="4Fe-4S ferredoxin-type" evidence="4">
    <location>
        <begin position="37"/>
        <end position="66"/>
    </location>
</feature>
<dbReference type="GO" id="GO:0046872">
    <property type="term" value="F:metal ion binding"/>
    <property type="evidence" value="ECO:0007669"/>
    <property type="project" value="UniProtKB-KW"/>
</dbReference>
<evidence type="ECO:0000256" key="1">
    <source>
        <dbReference type="ARBA" id="ARBA00022723"/>
    </source>
</evidence>
<dbReference type="InterPro" id="IPR017900">
    <property type="entry name" value="4Fe4S_Fe_S_CS"/>
</dbReference>
<evidence type="ECO:0000259" key="4">
    <source>
        <dbReference type="PROSITE" id="PS51379"/>
    </source>
</evidence>
<reference evidence="6" key="1">
    <citation type="submission" date="2014-11" db="EMBL/GenBank/DDBJ databases">
        <authorList>
            <person name="Hornung B.V."/>
        </authorList>
    </citation>
    <scope>NUCLEOTIDE SEQUENCE</scope>
    <source>
        <strain evidence="6">INE</strain>
    </source>
</reference>
<dbReference type="PROSITE" id="PS00198">
    <property type="entry name" value="4FE4S_FER_1"/>
    <property type="match status" value="1"/>
</dbReference>
<gene>
    <name evidence="6" type="ORF">DEACI_3801</name>
    <name evidence="5" type="ORF">DEACI_4177</name>
</gene>
<evidence type="ECO:0000313" key="7">
    <source>
        <dbReference type="Proteomes" id="UP001071230"/>
    </source>
</evidence>
<dbReference type="EMBL" id="LR746496">
    <property type="protein sequence ID" value="CAA7603354.1"/>
    <property type="molecule type" value="Genomic_DNA"/>
</dbReference>
<keyword evidence="1" id="KW-0479">Metal-binding</keyword>
<evidence type="ECO:0000313" key="6">
    <source>
        <dbReference type="EMBL" id="CEJ09317.1"/>
    </source>
</evidence>
<keyword evidence="3" id="KW-0411">Iron-sulfur</keyword>
<dbReference type="Pfam" id="PF12838">
    <property type="entry name" value="Fer4_7"/>
    <property type="match status" value="1"/>
</dbReference>
<evidence type="ECO:0000313" key="5">
    <source>
        <dbReference type="EMBL" id="CAA7603354.1"/>
    </source>
</evidence>
<keyword evidence="7" id="KW-1185">Reference proteome</keyword>
<keyword evidence="2" id="KW-0408">Iron</keyword>
<reference evidence="5" key="2">
    <citation type="submission" date="2020-01" db="EMBL/GenBank/DDBJ databases">
        <authorList>
            <person name="Hornung B."/>
        </authorList>
    </citation>
    <scope>NUCLEOTIDE SEQUENCE</scope>
    <source>
        <strain evidence="5">PacBioINE</strain>
    </source>
</reference>